<dbReference type="GO" id="GO:0032991">
    <property type="term" value="C:protein-containing complex"/>
    <property type="evidence" value="ECO:0007669"/>
    <property type="project" value="UniProtKB-ARBA"/>
</dbReference>
<accession>A0AAE1QZ38</accession>
<protein>
    <submittedName>
        <fullName evidence="1">Uncharacterized protein</fullName>
    </submittedName>
</protein>
<dbReference type="AlphaFoldDB" id="A0AAE1QZ38"/>
<dbReference type="InterPro" id="IPR015661">
    <property type="entry name" value="Bub1/Mad3"/>
</dbReference>
<reference evidence="1" key="1">
    <citation type="submission" date="2023-12" db="EMBL/GenBank/DDBJ databases">
        <title>Genome assembly of Anisodus tanguticus.</title>
        <authorList>
            <person name="Wang Y.-J."/>
        </authorList>
    </citation>
    <scope>NUCLEOTIDE SEQUENCE</scope>
    <source>
        <strain evidence="1">KB-2021</strain>
        <tissue evidence="1">Leaf</tissue>
    </source>
</reference>
<name>A0AAE1QZ38_9SOLA</name>
<dbReference type="PANTHER" id="PTHR14030:SF4">
    <property type="entry name" value="BUB1 KINASE, ISOFORM A-RELATED"/>
    <property type="match status" value="1"/>
</dbReference>
<sequence>MKVEHSDFRYRMPKMDIVSENGGACINPWLISTVKTRLQKQNPEILKYDGLCLVDWGRGIDLSLFPDQTEFIGDSRTSGFRCIQTQEKKAMEVSSKCLYKIWQLHNSDD</sequence>
<dbReference type="Proteomes" id="UP001291623">
    <property type="component" value="Unassembled WGS sequence"/>
</dbReference>
<evidence type="ECO:0000313" key="1">
    <source>
        <dbReference type="EMBL" id="KAK4342335.1"/>
    </source>
</evidence>
<dbReference type="GO" id="GO:0051754">
    <property type="term" value="P:meiotic sister chromatid cohesion, centromeric"/>
    <property type="evidence" value="ECO:0007669"/>
    <property type="project" value="TreeGrafter"/>
</dbReference>
<dbReference type="Gene3D" id="1.10.510.10">
    <property type="entry name" value="Transferase(Phosphotransferase) domain 1"/>
    <property type="match status" value="1"/>
</dbReference>
<dbReference type="GO" id="GO:0004672">
    <property type="term" value="F:protein kinase activity"/>
    <property type="evidence" value="ECO:0007669"/>
    <property type="project" value="TreeGrafter"/>
</dbReference>
<organism evidence="1 2">
    <name type="scientific">Anisodus tanguticus</name>
    <dbReference type="NCBI Taxonomy" id="243964"/>
    <lineage>
        <taxon>Eukaryota</taxon>
        <taxon>Viridiplantae</taxon>
        <taxon>Streptophyta</taxon>
        <taxon>Embryophyta</taxon>
        <taxon>Tracheophyta</taxon>
        <taxon>Spermatophyta</taxon>
        <taxon>Magnoliopsida</taxon>
        <taxon>eudicotyledons</taxon>
        <taxon>Gunneridae</taxon>
        <taxon>Pentapetalae</taxon>
        <taxon>asterids</taxon>
        <taxon>lamiids</taxon>
        <taxon>Solanales</taxon>
        <taxon>Solanaceae</taxon>
        <taxon>Solanoideae</taxon>
        <taxon>Hyoscyameae</taxon>
        <taxon>Anisodus</taxon>
    </lineage>
</organism>
<comment type="caution">
    <text evidence="1">The sequence shown here is derived from an EMBL/GenBank/DDBJ whole genome shotgun (WGS) entry which is preliminary data.</text>
</comment>
<dbReference type="GO" id="GO:0007094">
    <property type="term" value="P:mitotic spindle assembly checkpoint signaling"/>
    <property type="evidence" value="ECO:0007669"/>
    <property type="project" value="InterPro"/>
</dbReference>
<keyword evidence="2" id="KW-1185">Reference proteome</keyword>
<dbReference type="PANTHER" id="PTHR14030">
    <property type="entry name" value="MITOTIC CHECKPOINT SERINE/THREONINE-PROTEIN KINASE BUB1"/>
    <property type="match status" value="1"/>
</dbReference>
<dbReference type="EMBL" id="JAVYJV010000021">
    <property type="protein sequence ID" value="KAK4342335.1"/>
    <property type="molecule type" value="Genomic_DNA"/>
</dbReference>
<evidence type="ECO:0000313" key="2">
    <source>
        <dbReference type="Proteomes" id="UP001291623"/>
    </source>
</evidence>
<gene>
    <name evidence="1" type="ORF">RND71_038151</name>
</gene>
<proteinExistence type="predicted"/>